<evidence type="ECO:0008006" key="3">
    <source>
        <dbReference type="Google" id="ProtNLM"/>
    </source>
</evidence>
<dbReference type="EMBL" id="JBCDNA010000002">
    <property type="protein sequence ID" value="MEL4455919.1"/>
    <property type="molecule type" value="Genomic_DNA"/>
</dbReference>
<evidence type="ECO:0000313" key="1">
    <source>
        <dbReference type="EMBL" id="MEL4455919.1"/>
    </source>
</evidence>
<keyword evidence="2" id="KW-1185">Reference proteome</keyword>
<sequence length="386" mass="43217">MPDKIIIATFLLITLAVFGQDNLMVKGYVKGLAIMQTVGEDGEIALENVVHNRLDLNWFINNKLTFSAGLRNRIIIGNNVSLIPGYSDYVARDNGYLDLSWVWADKTSWIGISQLDRFMIDYTVGNLQITLGRQRINWGQTFVWNPNDLFNTYSYFDFDYEEKPGSDALRLQYYIGESSKLELSTSLNSESELTSVLLYRFNTKGYDIQFLGGIYTQTDYVLGGGFSGSIGGGGFSGEMTYFHPIDDQNTKGKATATLHYDYTFKNSLNLQFETLYNGFGAENFSSGLGDLVFQDLDPKNLFPTKLAFLGSGAYDVSALFRLMFAAMYGPEGNFIYLGPTLSYSISNSMELTGIGQYFDMDEVDDGNGNELVSSGTALFVRFKWSF</sequence>
<accession>A0ABU9L0M9</accession>
<organism evidence="1 2">
    <name type="scientific">Lutimonas vermicola</name>
    <dbReference type="NCBI Taxonomy" id="414288"/>
    <lineage>
        <taxon>Bacteria</taxon>
        <taxon>Pseudomonadati</taxon>
        <taxon>Bacteroidota</taxon>
        <taxon>Flavobacteriia</taxon>
        <taxon>Flavobacteriales</taxon>
        <taxon>Flavobacteriaceae</taxon>
        <taxon>Lutimonas</taxon>
    </lineage>
</organism>
<proteinExistence type="predicted"/>
<reference evidence="1 2" key="1">
    <citation type="submission" date="2024-04" db="EMBL/GenBank/DDBJ databases">
        <title>whole genome sequencing of Lutimonas vermicola strain IMCC1616.</title>
        <authorList>
            <person name="Bae S.S."/>
        </authorList>
    </citation>
    <scope>NUCLEOTIDE SEQUENCE [LARGE SCALE GENOMIC DNA]</scope>
    <source>
        <strain evidence="1 2">IMCC1616</strain>
    </source>
</reference>
<evidence type="ECO:0000313" key="2">
    <source>
        <dbReference type="Proteomes" id="UP001474120"/>
    </source>
</evidence>
<dbReference type="Proteomes" id="UP001474120">
    <property type="component" value="Unassembled WGS sequence"/>
</dbReference>
<name>A0ABU9L0M9_9FLAO</name>
<dbReference type="RefSeq" id="WP_342159908.1">
    <property type="nucleotide sequence ID" value="NZ_JBCDNA010000002.1"/>
</dbReference>
<comment type="caution">
    <text evidence="1">The sequence shown here is derived from an EMBL/GenBank/DDBJ whole genome shotgun (WGS) entry which is preliminary data.</text>
</comment>
<protein>
    <recommendedName>
        <fullName evidence="3">Porin</fullName>
    </recommendedName>
</protein>
<gene>
    <name evidence="1" type="ORF">AABB81_08425</name>
</gene>